<dbReference type="Gene3D" id="2.40.50.90">
    <property type="match status" value="1"/>
</dbReference>
<dbReference type="Gene3D" id="2.60.40.1260">
    <property type="entry name" value="Lamin Tail domain"/>
    <property type="match status" value="1"/>
</dbReference>
<keyword evidence="1" id="KW-0540">Nuclease</keyword>
<evidence type="ECO:0000259" key="5">
    <source>
        <dbReference type="PROSITE" id="PS51841"/>
    </source>
</evidence>
<feature type="domain" description="LTD" evidence="5">
    <location>
        <begin position="213"/>
        <end position="333"/>
    </location>
</feature>
<evidence type="ECO:0000313" key="7">
    <source>
        <dbReference type="Proteomes" id="UP000250125"/>
    </source>
</evidence>
<name>A0A2Z2MR99_9EURY</name>
<dbReference type="SUPFAM" id="SSF50199">
    <property type="entry name" value="Staphylococcal nuclease"/>
    <property type="match status" value="1"/>
</dbReference>
<dbReference type="Proteomes" id="UP000250125">
    <property type="component" value="Chromosome"/>
</dbReference>
<dbReference type="OrthoDB" id="3327at2157"/>
<dbReference type="GO" id="GO:0004519">
    <property type="term" value="F:endonuclease activity"/>
    <property type="evidence" value="ECO:0007669"/>
    <property type="project" value="UniProtKB-KW"/>
</dbReference>
<dbReference type="SUPFAM" id="SSF74853">
    <property type="entry name" value="Lamin A/C globular tail domain"/>
    <property type="match status" value="1"/>
</dbReference>
<evidence type="ECO:0000256" key="3">
    <source>
        <dbReference type="ARBA" id="ARBA00022801"/>
    </source>
</evidence>
<dbReference type="EMBL" id="CP015103">
    <property type="protein sequence ID" value="ASJ09207.1"/>
    <property type="molecule type" value="Genomic_DNA"/>
</dbReference>
<evidence type="ECO:0000313" key="6">
    <source>
        <dbReference type="EMBL" id="ASJ09207.1"/>
    </source>
</evidence>
<dbReference type="PROSITE" id="PS51257">
    <property type="entry name" value="PROKAR_LIPOPROTEIN"/>
    <property type="match status" value="1"/>
</dbReference>
<feature type="domain" description="TNase-like" evidence="4">
    <location>
        <begin position="58"/>
        <end position="204"/>
    </location>
</feature>
<protein>
    <submittedName>
        <fullName evidence="6">Nuclease</fullName>
    </submittedName>
</protein>
<evidence type="ECO:0000259" key="4">
    <source>
        <dbReference type="PROSITE" id="PS50830"/>
    </source>
</evidence>
<dbReference type="InterPro" id="IPR036415">
    <property type="entry name" value="Lamin_tail_dom_sf"/>
</dbReference>
<keyword evidence="7" id="KW-1185">Reference proteome</keyword>
<dbReference type="KEGG" id="tsl:A3L11_08175"/>
<keyword evidence="3" id="KW-0378">Hydrolase</keyword>
<dbReference type="PANTHER" id="PTHR12302">
    <property type="entry name" value="EBNA2 BINDING PROTEIN P100"/>
    <property type="match status" value="1"/>
</dbReference>
<dbReference type="InterPro" id="IPR016071">
    <property type="entry name" value="Staphylococal_nuclease_OB-fold"/>
</dbReference>
<dbReference type="SMART" id="SM00318">
    <property type="entry name" value="SNc"/>
    <property type="match status" value="1"/>
</dbReference>
<dbReference type="PROSITE" id="PS51841">
    <property type="entry name" value="LTD"/>
    <property type="match status" value="1"/>
</dbReference>
<dbReference type="Pfam" id="PF00565">
    <property type="entry name" value="SNase"/>
    <property type="match status" value="1"/>
</dbReference>
<dbReference type="InterPro" id="IPR035437">
    <property type="entry name" value="SNase_OB-fold_sf"/>
</dbReference>
<dbReference type="PANTHER" id="PTHR12302:SF3">
    <property type="entry name" value="SERINE_THREONINE-PROTEIN KINASE 31"/>
    <property type="match status" value="1"/>
</dbReference>
<dbReference type="GO" id="GO:0016787">
    <property type="term" value="F:hydrolase activity"/>
    <property type="evidence" value="ECO:0007669"/>
    <property type="project" value="UniProtKB-KW"/>
</dbReference>
<gene>
    <name evidence="6" type="ORF">A3L11_08175</name>
</gene>
<sequence length="333" mass="36925">MTPRARYALLMVAMVLFSVIASGCIGGSPVTSTESYPSDTFSSTIPTPATHAANVPADAIKVYVVKVIDGDTIDVAFSNGTVERVRFLGVDTPETSASRNKADEYDHITDLECLASWGVAAKFFVRDSIQDRVVYIEFDPIAGKRGYYGRLLAYVYLKNGTDFTALLVKKGYARVYTEGKFRKEGKYVSYQKTAESRKLGLWGCEVGRYANENGAATNVASTGDVVIVKVHYDAGGPHVRDTEQLNDEYVVLENRDSTTVNLKGWLIMDKADHRYYFPSVTLQPGKRIVLHTGKGTNTAHDLYWGSGRAIWNNDHDTAYLYNSQGELVDEFSW</sequence>
<evidence type="ECO:0000256" key="1">
    <source>
        <dbReference type="ARBA" id="ARBA00022722"/>
    </source>
</evidence>
<dbReference type="AlphaFoldDB" id="A0A2Z2MR99"/>
<proteinExistence type="predicted"/>
<evidence type="ECO:0000256" key="2">
    <source>
        <dbReference type="ARBA" id="ARBA00022759"/>
    </source>
</evidence>
<organism evidence="6 7">
    <name type="scientific">Thermococcus siculi</name>
    <dbReference type="NCBI Taxonomy" id="72803"/>
    <lineage>
        <taxon>Archaea</taxon>
        <taxon>Methanobacteriati</taxon>
        <taxon>Methanobacteriota</taxon>
        <taxon>Thermococci</taxon>
        <taxon>Thermococcales</taxon>
        <taxon>Thermococcaceae</taxon>
        <taxon>Thermococcus</taxon>
    </lineage>
</organism>
<dbReference type="PROSITE" id="PS50830">
    <property type="entry name" value="TNASE_3"/>
    <property type="match status" value="1"/>
</dbReference>
<dbReference type="InterPro" id="IPR001322">
    <property type="entry name" value="Lamin_tail_dom"/>
</dbReference>
<reference evidence="6 7" key="1">
    <citation type="submission" date="2016-04" db="EMBL/GenBank/DDBJ databases">
        <title>Complete genome sequence of Thermococcus siculi type strain RG-20.</title>
        <authorList>
            <person name="Oger P.M."/>
        </authorList>
    </citation>
    <scope>NUCLEOTIDE SEQUENCE [LARGE SCALE GENOMIC DNA]</scope>
    <source>
        <strain evidence="6 7">RG-20</strain>
    </source>
</reference>
<keyword evidence="2" id="KW-0255">Endonuclease</keyword>
<dbReference type="Pfam" id="PF00932">
    <property type="entry name" value="LTD"/>
    <property type="match status" value="1"/>
</dbReference>
<accession>A0A2Z2MR99</accession>